<evidence type="ECO:0000259" key="2">
    <source>
        <dbReference type="PROSITE" id="PS50937"/>
    </source>
</evidence>
<dbReference type="InterPro" id="IPR047057">
    <property type="entry name" value="MerR_fam"/>
</dbReference>
<protein>
    <submittedName>
        <fullName evidence="3">MerR family transcriptional regulator</fullName>
    </submittedName>
</protein>
<reference evidence="3 4" key="1">
    <citation type="journal article" date="2019" name="Int. J. Syst. Evol. Microbiol.">
        <title>The Global Catalogue of Microorganisms (GCM) 10K type strain sequencing project: providing services to taxonomists for standard genome sequencing and annotation.</title>
        <authorList>
            <consortium name="The Broad Institute Genomics Platform"/>
            <consortium name="The Broad Institute Genome Sequencing Center for Infectious Disease"/>
            <person name="Wu L."/>
            <person name="Ma J."/>
        </authorList>
    </citation>
    <scope>NUCLEOTIDE SEQUENCE [LARGE SCALE GENOMIC DNA]</scope>
    <source>
        <strain evidence="3 4">JCM 14545</strain>
    </source>
</reference>
<dbReference type="PANTHER" id="PTHR30204">
    <property type="entry name" value="REDOX-CYCLING DRUG-SENSING TRANSCRIPTIONAL ACTIVATOR SOXR"/>
    <property type="match status" value="1"/>
</dbReference>
<dbReference type="Gene3D" id="3.40.50.280">
    <property type="entry name" value="Cobalamin-binding domain"/>
    <property type="match status" value="1"/>
</dbReference>
<gene>
    <name evidence="3" type="ORF">GCM10009754_32260</name>
</gene>
<sequence>MSERADTGEHRRGAALWTPGAVARLLDVSPVTLRSWDARYGLGPAVRRPGAQRRYSDLDIQRLQTMQNLVRDGARPREAAAQAKMALLPEPVGTTPRHRRHELRRAAEELHLGRLSELIDATIAAHGIVPAWRTVLAPVLRSVAADSRKADDCVESEWTLARAIDAAIDRHVRVLPTPAGPPVVLGCCRTERHSLPLAALFAALRENRIPSVYLGGMVPRRTILGSTGKLSAPVVVLHSMTAGTADTELVTELLATVTPPRLFLAGPGWRDTPLPSKRVSRLRGLETGLRRVGALMTH</sequence>
<organism evidence="3 4">
    <name type="scientific">Amycolatopsis minnesotensis</name>
    <dbReference type="NCBI Taxonomy" id="337894"/>
    <lineage>
        <taxon>Bacteria</taxon>
        <taxon>Bacillati</taxon>
        <taxon>Actinomycetota</taxon>
        <taxon>Actinomycetes</taxon>
        <taxon>Pseudonocardiales</taxon>
        <taxon>Pseudonocardiaceae</taxon>
        <taxon>Amycolatopsis</taxon>
    </lineage>
</organism>
<dbReference type="Pfam" id="PF13411">
    <property type="entry name" value="MerR_1"/>
    <property type="match status" value="1"/>
</dbReference>
<keyword evidence="4" id="KW-1185">Reference proteome</keyword>
<evidence type="ECO:0000313" key="3">
    <source>
        <dbReference type="EMBL" id="GAA1959331.1"/>
    </source>
</evidence>
<name>A0ABN2QWK6_9PSEU</name>
<keyword evidence="1" id="KW-0238">DNA-binding</keyword>
<evidence type="ECO:0000256" key="1">
    <source>
        <dbReference type="ARBA" id="ARBA00023125"/>
    </source>
</evidence>
<dbReference type="InterPro" id="IPR000551">
    <property type="entry name" value="MerR-type_HTH_dom"/>
</dbReference>
<dbReference type="SMART" id="SM00422">
    <property type="entry name" value="HTH_MERR"/>
    <property type="match status" value="1"/>
</dbReference>
<accession>A0ABN2QWK6</accession>
<dbReference type="PROSITE" id="PS50937">
    <property type="entry name" value="HTH_MERR_2"/>
    <property type="match status" value="1"/>
</dbReference>
<dbReference type="InterPro" id="IPR009061">
    <property type="entry name" value="DNA-bd_dom_put_sf"/>
</dbReference>
<dbReference type="EMBL" id="BAAANN010000011">
    <property type="protein sequence ID" value="GAA1959331.1"/>
    <property type="molecule type" value="Genomic_DNA"/>
</dbReference>
<evidence type="ECO:0000313" key="4">
    <source>
        <dbReference type="Proteomes" id="UP001501116"/>
    </source>
</evidence>
<dbReference type="SUPFAM" id="SSF46955">
    <property type="entry name" value="Putative DNA-binding domain"/>
    <property type="match status" value="1"/>
</dbReference>
<dbReference type="RefSeq" id="WP_344418447.1">
    <property type="nucleotide sequence ID" value="NZ_BAAANN010000011.1"/>
</dbReference>
<dbReference type="Gene3D" id="1.10.1660.10">
    <property type="match status" value="1"/>
</dbReference>
<feature type="domain" description="HTH merR-type" evidence="2">
    <location>
        <begin position="16"/>
        <end position="85"/>
    </location>
</feature>
<dbReference type="Proteomes" id="UP001501116">
    <property type="component" value="Unassembled WGS sequence"/>
</dbReference>
<proteinExistence type="predicted"/>
<dbReference type="PANTHER" id="PTHR30204:SF97">
    <property type="entry name" value="MERR FAMILY REGULATORY PROTEIN"/>
    <property type="match status" value="1"/>
</dbReference>
<comment type="caution">
    <text evidence="3">The sequence shown here is derived from an EMBL/GenBank/DDBJ whole genome shotgun (WGS) entry which is preliminary data.</text>
</comment>